<keyword evidence="2" id="KW-1185">Reference proteome</keyword>
<gene>
    <name evidence="1" type="ORF">H8Z82_12065</name>
</gene>
<sequence length="201" mass="22975">MAKSCNQKSKILYLEKMLNESAGGKPITMQEILSTLEEQGIRAERKSIYDDMETLREFGMEIQYKRGREGGYYLERSADPEIQQGKSVQEEKKTEATETVKTEVVKTVAPEIPVKGEKELKLLCRNSVKEKIFDTFGKDISCKAKGSDNFLVVVQTEPDEKFYGWLTSMGRTVHIVKPKKVAIAYRDYLKSIARDYKGIEK</sequence>
<evidence type="ECO:0000313" key="1">
    <source>
        <dbReference type="EMBL" id="MBC5780366.1"/>
    </source>
</evidence>
<evidence type="ECO:0008006" key="3">
    <source>
        <dbReference type="Google" id="ProtNLM"/>
    </source>
</evidence>
<dbReference type="RefSeq" id="WP_186995255.1">
    <property type="nucleotide sequence ID" value="NZ_JACOQG010000021.1"/>
</dbReference>
<dbReference type="InterPro" id="IPR036390">
    <property type="entry name" value="WH_DNA-bd_sf"/>
</dbReference>
<dbReference type="SUPFAM" id="SSF46785">
    <property type="entry name" value="Winged helix' DNA-binding domain"/>
    <property type="match status" value="1"/>
</dbReference>
<name>A0ABR7IK29_9FIRM</name>
<proteinExistence type="predicted"/>
<dbReference type="Proteomes" id="UP000649826">
    <property type="component" value="Unassembled WGS sequence"/>
</dbReference>
<reference evidence="1 2" key="1">
    <citation type="submission" date="2020-08" db="EMBL/GenBank/DDBJ databases">
        <title>Genome public.</title>
        <authorList>
            <person name="Liu C."/>
            <person name="Sun Q."/>
        </authorList>
    </citation>
    <scope>NUCLEOTIDE SEQUENCE [LARGE SCALE GENOMIC DNA]</scope>
    <source>
        <strain evidence="1 2">M29</strain>
    </source>
</reference>
<dbReference type="EMBL" id="JACOQG010000021">
    <property type="protein sequence ID" value="MBC5780366.1"/>
    <property type="molecule type" value="Genomic_DNA"/>
</dbReference>
<organism evidence="1 2">
    <name type="scientific">Blautia difficilis</name>
    <dbReference type="NCBI Taxonomy" id="2763027"/>
    <lineage>
        <taxon>Bacteria</taxon>
        <taxon>Bacillati</taxon>
        <taxon>Bacillota</taxon>
        <taxon>Clostridia</taxon>
        <taxon>Lachnospirales</taxon>
        <taxon>Lachnospiraceae</taxon>
        <taxon>Blautia</taxon>
    </lineage>
</organism>
<protein>
    <recommendedName>
        <fullName evidence="3">WYL domain-containing protein</fullName>
    </recommendedName>
</protein>
<comment type="caution">
    <text evidence="1">The sequence shown here is derived from an EMBL/GenBank/DDBJ whole genome shotgun (WGS) entry which is preliminary data.</text>
</comment>
<evidence type="ECO:0000313" key="2">
    <source>
        <dbReference type="Proteomes" id="UP000649826"/>
    </source>
</evidence>
<accession>A0ABR7IK29</accession>